<dbReference type="EMBL" id="CP039712">
    <property type="protein sequence ID" value="QCI87210.1"/>
    <property type="molecule type" value="Genomic_DNA"/>
</dbReference>
<dbReference type="AlphaFoldDB" id="A0A4D7CZQ0"/>
<dbReference type="Gene3D" id="3.40.50.300">
    <property type="entry name" value="P-loop containing nucleotide triphosphate hydrolases"/>
    <property type="match status" value="2"/>
</dbReference>
<dbReference type="RefSeq" id="WP_136954032.1">
    <property type="nucleotide sequence ID" value="NZ_CP039712.1"/>
</dbReference>
<dbReference type="OrthoDB" id="9795626at2"/>
<name>A0A4D7CZQ0_9ENTE</name>
<sequence length="1052" mass="118419">MKPVRLVMQNFGPYREQMIDFEQFAEAPLFLISGKTGSGKTTIFDGMCYALYGETTGGVRAAQDMRSNFADPTAPTRVEFVFEHQGTYYEVTREPKQILAKKKGEGTTEKPAKVTFSQLSQAGEPLNQLTKANEVNQAIDELLHLTASQFTQIILLPQGEFRRFLNASSDEKERVLRRLFSTNFYNQVAEKLKQTKKNETKRLAEDEQKIDWLFGQINFDEAFQARFDETEVVNERLALVDQQNQLFQQQADNLSVQVSVLESERKKIEQSLNQAEQLVAMFEQQGDLQASLTRLAEEEPEILGLQQQVQYWEWLEKHQASLRQLTKEEQFVVQSQTAKQMAEEDVATLAVDLKTAQVRLEELTSQADEMAKRQRQADELARLLPKIDELATLQTTVKQAEQELLTIEQTAQDLSEQQQTITTKIEEHQAQLAQETDLVKELASVQASLTALTQQVQMWQQLADDYQQYQVLQADITKQADKLASDAQQANEAKAFYQQKKSHAASLQIARLSLDLMPGEACPVCGSLDHPNPHQATEWSVEAITAAELAVEQAEATYLAQEKQLASGTELAQQLASQAEIKQAELITKWQTLQPDGQIERTLAELSQVTAQALADLSEQQIASQTQAEQLEQTLAGLAQVKMMQTKLQDELATVAEQQDEIISRQQPLSQQVTTLQGQMVQLAKEVPSDWQTVDYQARQAQLQAEYEAWQQAEQAAKQAQQTLKEQHLLAEEKLVHQTEQLLKATQRLAELSQELETALVASPFDKTIAEMRADEPLIAQLASTQALINQHEQTKQKQEVLLEQVTRQLADQTYPDMSLIKAQQQANQEALALKQNLVSVAQQAIQHNQTIYRQIAAQHQQLQTEWEQLAELTMLADVANGDGKYKLSFERYVLQIYFLETLKIANQKLQKLTNNRYSFELEDKFGTYGKNTGLELNVYDDNVGATRSVNTLSGGESFVAALSLSLALGEVMQAQAGGIRVDALFIDEGFGSLDEESLEMAIEALELVESKGRMIGIISHVKELKERIPQQLQVEAGAAGESRVHYQIQEG</sequence>
<dbReference type="GO" id="GO:0016887">
    <property type="term" value="F:ATP hydrolysis activity"/>
    <property type="evidence" value="ECO:0007669"/>
    <property type="project" value="InterPro"/>
</dbReference>
<dbReference type="GO" id="GO:0006302">
    <property type="term" value="P:double-strand break repair"/>
    <property type="evidence" value="ECO:0007669"/>
    <property type="project" value="InterPro"/>
</dbReference>
<proteinExistence type="inferred from homology"/>
<protein>
    <recommendedName>
        <fullName evidence="3">Nuclease SbcCD subunit C</fullName>
    </recommendedName>
</protein>
<accession>A0A4D7CZQ0</accession>
<evidence type="ECO:0000256" key="3">
    <source>
        <dbReference type="ARBA" id="ARBA00013368"/>
    </source>
</evidence>
<dbReference type="KEGG" id="vao:FA707_09835"/>
<dbReference type="Proteomes" id="UP000298615">
    <property type="component" value="Chromosome"/>
</dbReference>
<reference evidence="5 6" key="1">
    <citation type="submission" date="2019-04" db="EMBL/GenBank/DDBJ databases">
        <title>Vagococcus sp. nov., isolated from faeces of yaks (Bos grunniens).</title>
        <authorList>
            <person name="Ge Y."/>
        </authorList>
    </citation>
    <scope>NUCLEOTIDE SEQUENCE [LARGE SCALE GENOMIC DNA]</scope>
    <source>
        <strain evidence="5 6">MN-17</strain>
    </source>
</reference>
<comment type="subunit">
    <text evidence="2">Heterodimer of SbcC and SbcD.</text>
</comment>
<organism evidence="5 6">
    <name type="scientific">Vagococcus zengguangii</name>
    <dbReference type="NCBI Taxonomy" id="2571750"/>
    <lineage>
        <taxon>Bacteria</taxon>
        <taxon>Bacillati</taxon>
        <taxon>Bacillota</taxon>
        <taxon>Bacilli</taxon>
        <taxon>Lactobacillales</taxon>
        <taxon>Enterococcaceae</taxon>
        <taxon>Vagococcus</taxon>
    </lineage>
</organism>
<feature type="domain" description="Rad50/SbcC-type AAA" evidence="4">
    <location>
        <begin position="5"/>
        <end position="276"/>
    </location>
</feature>
<dbReference type="SUPFAM" id="SSF52540">
    <property type="entry name" value="P-loop containing nucleoside triphosphate hydrolases"/>
    <property type="match status" value="2"/>
</dbReference>
<comment type="similarity">
    <text evidence="1">Belongs to the SMC family. SbcC subfamily.</text>
</comment>
<evidence type="ECO:0000313" key="6">
    <source>
        <dbReference type="Proteomes" id="UP000298615"/>
    </source>
</evidence>
<evidence type="ECO:0000256" key="1">
    <source>
        <dbReference type="ARBA" id="ARBA00006930"/>
    </source>
</evidence>
<gene>
    <name evidence="5" type="ORF">FA707_09835</name>
</gene>
<dbReference type="InterPro" id="IPR038729">
    <property type="entry name" value="Rad50/SbcC_AAA"/>
</dbReference>
<dbReference type="PANTHER" id="PTHR32114">
    <property type="entry name" value="ABC TRANSPORTER ABCH.3"/>
    <property type="match status" value="1"/>
</dbReference>
<dbReference type="InterPro" id="IPR027417">
    <property type="entry name" value="P-loop_NTPase"/>
</dbReference>
<evidence type="ECO:0000313" key="5">
    <source>
        <dbReference type="EMBL" id="QCI87210.1"/>
    </source>
</evidence>
<evidence type="ECO:0000256" key="2">
    <source>
        <dbReference type="ARBA" id="ARBA00011322"/>
    </source>
</evidence>
<evidence type="ECO:0000259" key="4">
    <source>
        <dbReference type="Pfam" id="PF13476"/>
    </source>
</evidence>
<dbReference type="PANTHER" id="PTHR32114:SF2">
    <property type="entry name" value="ABC TRANSPORTER ABCH.3"/>
    <property type="match status" value="1"/>
</dbReference>
<keyword evidence="6" id="KW-1185">Reference proteome</keyword>
<dbReference type="Pfam" id="PF13558">
    <property type="entry name" value="SbcC_Walker_B"/>
    <property type="match status" value="1"/>
</dbReference>
<dbReference type="Pfam" id="PF13476">
    <property type="entry name" value="AAA_23"/>
    <property type="match status" value="1"/>
</dbReference>